<evidence type="ECO:0000313" key="1">
    <source>
        <dbReference type="EMBL" id="OXN00383.1"/>
    </source>
</evidence>
<gene>
    <name evidence="1" type="ORF">Tam10B_1253</name>
</gene>
<sequence length="208" mass="22843">MPQKPTVIVVPDVNVYLTAACQLDRGFSMEGLAGRLKEAKSRRNDSDVFCALSTLLEPLPDGSAVEIYSGEHIVETAIYKACQPKYGLTPEDVGLGWKGDEAQSIADMVYSLVKTTGGSVLPRNGSILNPPLDYEDGSVMRCLADARHESALCRRVCLTYDHKMIHVLQPRLGIVSPPMEVISPENWCSQVRASRFSSIYHRMCGLGQ</sequence>
<proteinExistence type="predicted"/>
<keyword evidence="2" id="KW-1185">Reference proteome</keyword>
<dbReference type="EMBL" id="NEWD01000016">
    <property type="protein sequence ID" value="OXN00383.1"/>
    <property type="molecule type" value="Genomic_DNA"/>
</dbReference>
<reference evidence="1 2" key="1">
    <citation type="submission" date="2017-05" db="EMBL/GenBank/DDBJ databases">
        <title>Bifidobacterium vansinderenii sp. nov.</title>
        <authorList>
            <person name="Lugli G.A."/>
            <person name="Duranti S."/>
            <person name="Mangifesta M."/>
        </authorList>
    </citation>
    <scope>NUCLEOTIDE SEQUENCE [LARGE SCALE GENOMIC DNA]</scope>
    <source>
        <strain evidence="1 2">Tam10B</strain>
    </source>
</reference>
<evidence type="ECO:0000313" key="2">
    <source>
        <dbReference type="Proteomes" id="UP000215433"/>
    </source>
</evidence>
<evidence type="ECO:0008006" key="3">
    <source>
        <dbReference type="Google" id="ProtNLM"/>
    </source>
</evidence>
<name>A0A229VXP1_9BIFI</name>
<dbReference type="Proteomes" id="UP000215433">
    <property type="component" value="Unassembled WGS sequence"/>
</dbReference>
<comment type="caution">
    <text evidence="1">The sequence shown here is derived from an EMBL/GenBank/DDBJ whole genome shotgun (WGS) entry which is preliminary data.</text>
</comment>
<protein>
    <recommendedName>
        <fullName evidence="3">PIN domain-containing protein</fullName>
    </recommendedName>
</protein>
<accession>A0A229VXP1</accession>
<organism evidence="1 2">
    <name type="scientific">Bifidobacterium vansinderenii</name>
    <dbReference type="NCBI Taxonomy" id="1984871"/>
    <lineage>
        <taxon>Bacteria</taxon>
        <taxon>Bacillati</taxon>
        <taxon>Actinomycetota</taxon>
        <taxon>Actinomycetes</taxon>
        <taxon>Bifidobacteriales</taxon>
        <taxon>Bifidobacteriaceae</taxon>
        <taxon>Bifidobacterium</taxon>
    </lineage>
</organism>
<dbReference type="AlphaFoldDB" id="A0A229VXP1"/>